<dbReference type="Pfam" id="PF03466">
    <property type="entry name" value="LysR_substrate"/>
    <property type="match status" value="1"/>
</dbReference>
<comment type="similarity">
    <text evidence="1">Belongs to the LysR transcriptional regulatory family.</text>
</comment>
<evidence type="ECO:0000256" key="4">
    <source>
        <dbReference type="ARBA" id="ARBA00023163"/>
    </source>
</evidence>
<dbReference type="Pfam" id="PF00126">
    <property type="entry name" value="HTH_1"/>
    <property type="match status" value="1"/>
</dbReference>
<keyword evidence="4" id="KW-0804">Transcription</keyword>
<dbReference type="CDD" id="cd08427">
    <property type="entry name" value="PBP2_LTTR_like_2"/>
    <property type="match status" value="1"/>
</dbReference>
<dbReference type="InterPro" id="IPR005119">
    <property type="entry name" value="LysR_subst-bd"/>
</dbReference>
<dbReference type="GO" id="GO:0003700">
    <property type="term" value="F:DNA-binding transcription factor activity"/>
    <property type="evidence" value="ECO:0007669"/>
    <property type="project" value="InterPro"/>
</dbReference>
<gene>
    <name evidence="6" type="ORF">FOC81_25815</name>
</gene>
<dbReference type="RefSeq" id="WP_174717093.1">
    <property type="nucleotide sequence ID" value="NZ_CP054569.1"/>
</dbReference>
<dbReference type="FunFam" id="1.10.10.10:FF:000001">
    <property type="entry name" value="LysR family transcriptional regulator"/>
    <property type="match status" value="1"/>
</dbReference>
<dbReference type="InterPro" id="IPR036388">
    <property type="entry name" value="WH-like_DNA-bd_sf"/>
</dbReference>
<keyword evidence="2" id="KW-0805">Transcription regulation</keyword>
<dbReference type="PANTHER" id="PTHR30126">
    <property type="entry name" value="HTH-TYPE TRANSCRIPTIONAL REGULATOR"/>
    <property type="match status" value="1"/>
</dbReference>
<evidence type="ECO:0000256" key="3">
    <source>
        <dbReference type="ARBA" id="ARBA00023125"/>
    </source>
</evidence>
<evidence type="ECO:0000256" key="1">
    <source>
        <dbReference type="ARBA" id="ARBA00009437"/>
    </source>
</evidence>
<accession>A0A6N0JTQ5</accession>
<dbReference type="InterPro" id="IPR036390">
    <property type="entry name" value="WH_DNA-bd_sf"/>
</dbReference>
<evidence type="ECO:0000259" key="5">
    <source>
        <dbReference type="PROSITE" id="PS50931"/>
    </source>
</evidence>
<name>A0A6N0JTQ5_ACHDE</name>
<organism evidence="6 7">
    <name type="scientific">Achromobacter denitrificans</name>
    <name type="common">Alcaligenes denitrificans</name>
    <dbReference type="NCBI Taxonomy" id="32002"/>
    <lineage>
        <taxon>Bacteria</taxon>
        <taxon>Pseudomonadati</taxon>
        <taxon>Pseudomonadota</taxon>
        <taxon>Betaproteobacteria</taxon>
        <taxon>Burkholderiales</taxon>
        <taxon>Alcaligenaceae</taxon>
        <taxon>Achromobacter</taxon>
    </lineage>
</organism>
<dbReference type="PROSITE" id="PS50931">
    <property type="entry name" value="HTH_LYSR"/>
    <property type="match status" value="1"/>
</dbReference>
<evidence type="ECO:0000313" key="7">
    <source>
        <dbReference type="Proteomes" id="UP000509782"/>
    </source>
</evidence>
<dbReference type="SUPFAM" id="SSF53850">
    <property type="entry name" value="Periplasmic binding protein-like II"/>
    <property type="match status" value="1"/>
</dbReference>
<dbReference type="Proteomes" id="UP000509782">
    <property type="component" value="Chromosome"/>
</dbReference>
<evidence type="ECO:0000256" key="2">
    <source>
        <dbReference type="ARBA" id="ARBA00023015"/>
    </source>
</evidence>
<dbReference type="EMBL" id="CP054569">
    <property type="protein sequence ID" value="QKQ49938.1"/>
    <property type="molecule type" value="Genomic_DNA"/>
</dbReference>
<protein>
    <submittedName>
        <fullName evidence="6">LysR family transcriptional regulator</fullName>
    </submittedName>
</protein>
<dbReference type="GO" id="GO:0000976">
    <property type="term" value="F:transcription cis-regulatory region binding"/>
    <property type="evidence" value="ECO:0007669"/>
    <property type="project" value="TreeGrafter"/>
</dbReference>
<keyword evidence="3" id="KW-0238">DNA-binding</keyword>
<dbReference type="PANTHER" id="PTHR30126:SF94">
    <property type="entry name" value="LYSR FAMILY TRANSCRIPTIONAL REGULATOR"/>
    <property type="match status" value="1"/>
</dbReference>
<dbReference type="Gene3D" id="1.10.10.10">
    <property type="entry name" value="Winged helix-like DNA-binding domain superfamily/Winged helix DNA-binding domain"/>
    <property type="match status" value="1"/>
</dbReference>
<evidence type="ECO:0000313" key="6">
    <source>
        <dbReference type="EMBL" id="QKQ49938.1"/>
    </source>
</evidence>
<dbReference type="AlphaFoldDB" id="A0A6N0JTQ5"/>
<dbReference type="Gene3D" id="3.40.190.290">
    <property type="match status" value="1"/>
</dbReference>
<proteinExistence type="inferred from homology"/>
<dbReference type="SUPFAM" id="SSF46785">
    <property type="entry name" value="Winged helix' DNA-binding domain"/>
    <property type="match status" value="1"/>
</dbReference>
<reference evidence="6 7" key="1">
    <citation type="submission" date="2020-05" db="EMBL/GenBank/DDBJ databases">
        <title>FDA dAtabase for Regulatory Grade micrObial Sequences (FDA-ARGOS): Supporting development and validation of Infectious Disease Dx tests.</title>
        <authorList>
            <person name="Sproer C."/>
            <person name="Gronow S."/>
            <person name="Severitt S."/>
            <person name="Schroder I."/>
            <person name="Tallon L."/>
            <person name="Sadzewicz L."/>
            <person name="Zhao X."/>
            <person name="Vavikolanu K."/>
            <person name="Mehta A."/>
            <person name="Aluvathingal J."/>
            <person name="Nadendla S."/>
            <person name="Myers T."/>
            <person name="Yan Y."/>
            <person name="Sichtig H."/>
        </authorList>
    </citation>
    <scope>NUCLEOTIDE SEQUENCE [LARGE SCALE GENOMIC DNA]</scope>
    <source>
        <strain evidence="6 7">FDAARGOS_787</strain>
    </source>
</reference>
<sequence>MIKEFKTFIAVARDGTFTGAGAQLGLTQSAVSAQIKRLEEYLGVALFDRSARAAVLNAHGREMLPQAEELVAMAERMAATAGAGHVSGSLRIGAIASVQQDLLVRALGEFRAGYPDVRVRIVPGVSLSLLGQVDAGEVDMAVLIRPPFALPPELGWQPLLREEVTLAMPESMAQASWRELLATQPFIRYDRASFGGRVVDLFLKKQRIAVHEAVELDEIEAIANMVRHGLGVALLPRLRGLDTTGLRLVSLGEAAFHREIGLIGRLPFDAGSVGGKMAECLVRAAAVSDGGGPAGGLPAGGARN</sequence>
<dbReference type="PRINTS" id="PR00039">
    <property type="entry name" value="HTHLYSR"/>
</dbReference>
<feature type="domain" description="HTH lysR-type" evidence="5">
    <location>
        <begin position="1"/>
        <end position="57"/>
    </location>
</feature>
<dbReference type="InterPro" id="IPR000847">
    <property type="entry name" value="LysR_HTH_N"/>
</dbReference>